<feature type="domain" description="STAS" evidence="6">
    <location>
        <begin position="233"/>
        <end position="348"/>
    </location>
</feature>
<comment type="subcellular location">
    <subcellularLocation>
        <location evidence="1">Membrane</location>
        <topology evidence="1">Multi-pass membrane protein</topology>
    </subcellularLocation>
</comment>
<name>A0A6J6YKF2_9ZZZZ</name>
<dbReference type="Pfam" id="PF00916">
    <property type="entry name" value="Sulfate_transp"/>
    <property type="match status" value="1"/>
</dbReference>
<evidence type="ECO:0000256" key="2">
    <source>
        <dbReference type="ARBA" id="ARBA00022692"/>
    </source>
</evidence>
<dbReference type="InterPro" id="IPR036513">
    <property type="entry name" value="STAS_dom_sf"/>
</dbReference>
<feature type="transmembrane region" description="Helical" evidence="5">
    <location>
        <begin position="120"/>
        <end position="137"/>
    </location>
</feature>
<feature type="transmembrane region" description="Helical" evidence="5">
    <location>
        <begin position="181"/>
        <end position="205"/>
    </location>
</feature>
<evidence type="ECO:0000256" key="3">
    <source>
        <dbReference type="ARBA" id="ARBA00022989"/>
    </source>
</evidence>
<dbReference type="EMBL" id="CAFAAI010000274">
    <property type="protein sequence ID" value="CAB4809035.1"/>
    <property type="molecule type" value="Genomic_DNA"/>
</dbReference>
<feature type="transmembrane region" description="Helical" evidence="5">
    <location>
        <begin position="144"/>
        <end position="161"/>
    </location>
</feature>
<keyword evidence="3 5" id="KW-1133">Transmembrane helix</keyword>
<evidence type="ECO:0000256" key="5">
    <source>
        <dbReference type="SAM" id="Phobius"/>
    </source>
</evidence>
<dbReference type="GO" id="GO:0055085">
    <property type="term" value="P:transmembrane transport"/>
    <property type="evidence" value="ECO:0007669"/>
    <property type="project" value="InterPro"/>
</dbReference>
<accession>A0A6J6YKF2</accession>
<reference evidence="7" key="1">
    <citation type="submission" date="2020-05" db="EMBL/GenBank/DDBJ databases">
        <authorList>
            <person name="Chiriac C."/>
            <person name="Salcher M."/>
            <person name="Ghai R."/>
            <person name="Kavagutti S V."/>
        </authorList>
    </citation>
    <scope>NUCLEOTIDE SEQUENCE</scope>
</reference>
<dbReference type="InterPro" id="IPR001902">
    <property type="entry name" value="SLC26A/SulP_fam"/>
</dbReference>
<keyword evidence="4 5" id="KW-0472">Membrane</keyword>
<sequence>MALAVVGSIAAVGLLDLQRRGVVAVGTTPRGFPRLALPNVSTRDLGNLIVDATGLAFLALADTSPVSRALALKRGDHVDSSHEMVAIGASNIAAGLFHGFPVSGSASRTAVAETNGARTQLTGVIGSAAILAILVFANDLMSNLAIATLAAILISAAFVLADLPTLAWLAKVSRVELALSLVTTIGVAWLGPMRGLGVAVALSVIDFLRRAWRPHSAVLGRIINRKGYHDLARHPDAVLAPGLVLFRFDAPLFFANADHFAQEIRAAIDDRPEPIRWVVLAAEPITDIDTTAAEMLGSLLDELDSRSVTLVVAEMKGRVKDRLRLYGLADRIGEQSLYPTIGSAMKAYYHAVGLANPADDDAVGP</sequence>
<protein>
    <submittedName>
        <fullName evidence="7">Unannotated protein</fullName>
    </submittedName>
</protein>
<evidence type="ECO:0000256" key="4">
    <source>
        <dbReference type="ARBA" id="ARBA00023136"/>
    </source>
</evidence>
<dbReference type="Pfam" id="PF01740">
    <property type="entry name" value="STAS"/>
    <property type="match status" value="1"/>
</dbReference>
<organism evidence="7">
    <name type="scientific">freshwater metagenome</name>
    <dbReference type="NCBI Taxonomy" id="449393"/>
    <lineage>
        <taxon>unclassified sequences</taxon>
        <taxon>metagenomes</taxon>
        <taxon>ecological metagenomes</taxon>
    </lineage>
</organism>
<keyword evidence="2 5" id="KW-0812">Transmembrane</keyword>
<dbReference type="InterPro" id="IPR011547">
    <property type="entry name" value="SLC26A/SulP_dom"/>
</dbReference>
<dbReference type="PROSITE" id="PS50801">
    <property type="entry name" value="STAS"/>
    <property type="match status" value="1"/>
</dbReference>
<dbReference type="GO" id="GO:0016020">
    <property type="term" value="C:membrane"/>
    <property type="evidence" value="ECO:0007669"/>
    <property type="project" value="UniProtKB-SubCell"/>
</dbReference>
<dbReference type="InterPro" id="IPR002645">
    <property type="entry name" value="STAS_dom"/>
</dbReference>
<gene>
    <name evidence="7" type="ORF">UFOPK2992_01452</name>
</gene>
<dbReference type="SUPFAM" id="SSF52091">
    <property type="entry name" value="SpoIIaa-like"/>
    <property type="match status" value="1"/>
</dbReference>
<proteinExistence type="predicted"/>
<dbReference type="AlphaFoldDB" id="A0A6J6YKF2"/>
<dbReference type="Gene3D" id="3.30.750.24">
    <property type="entry name" value="STAS domain"/>
    <property type="match status" value="1"/>
</dbReference>
<evidence type="ECO:0000256" key="1">
    <source>
        <dbReference type="ARBA" id="ARBA00004141"/>
    </source>
</evidence>
<evidence type="ECO:0000313" key="7">
    <source>
        <dbReference type="EMBL" id="CAB4809035.1"/>
    </source>
</evidence>
<dbReference type="CDD" id="cd07042">
    <property type="entry name" value="STAS_SulP_like_sulfate_transporter"/>
    <property type="match status" value="1"/>
</dbReference>
<evidence type="ECO:0000259" key="6">
    <source>
        <dbReference type="PROSITE" id="PS50801"/>
    </source>
</evidence>
<dbReference type="PANTHER" id="PTHR11814">
    <property type="entry name" value="SULFATE TRANSPORTER"/>
    <property type="match status" value="1"/>
</dbReference>